<accession>A0ABU4XMY8</accession>
<dbReference type="Proteomes" id="UP001271780">
    <property type="component" value="Unassembled WGS sequence"/>
</dbReference>
<evidence type="ECO:0000313" key="2">
    <source>
        <dbReference type="EMBL" id="MDX8476117.1"/>
    </source>
</evidence>
<name>A0ABU4XMY8_9HYPH</name>
<comment type="caution">
    <text evidence="2">The sequence shown here is derived from an EMBL/GenBank/DDBJ whole genome shotgun (WGS) entry which is preliminary data.</text>
</comment>
<dbReference type="EMBL" id="JAVIIZ010000028">
    <property type="protein sequence ID" value="MDX8476117.1"/>
    <property type="molecule type" value="Genomic_DNA"/>
</dbReference>
<proteinExistence type="predicted"/>
<feature type="region of interest" description="Disordered" evidence="1">
    <location>
        <begin position="42"/>
        <end position="74"/>
    </location>
</feature>
<feature type="compositionally biased region" description="Polar residues" evidence="1">
    <location>
        <begin position="42"/>
        <end position="61"/>
    </location>
</feature>
<gene>
    <name evidence="2" type="ORF">RFM27_29015</name>
</gene>
<evidence type="ECO:0000313" key="3">
    <source>
        <dbReference type="Proteomes" id="UP001271780"/>
    </source>
</evidence>
<reference evidence="2 3" key="1">
    <citation type="submission" date="2023-08" db="EMBL/GenBank/DDBJ databases">
        <title>Implementing the SeqCode for naming new Mesorhizobium species isolated from Vachellia karroo root nodules.</title>
        <authorList>
            <person name="Van Lill M."/>
        </authorList>
    </citation>
    <scope>NUCLEOTIDE SEQUENCE [LARGE SCALE GENOMIC DNA]</scope>
    <source>
        <strain evidence="2 3">VK23A</strain>
    </source>
</reference>
<protein>
    <submittedName>
        <fullName evidence="2">Uncharacterized protein</fullName>
    </submittedName>
</protein>
<evidence type="ECO:0000256" key="1">
    <source>
        <dbReference type="SAM" id="MobiDB-lite"/>
    </source>
</evidence>
<dbReference type="RefSeq" id="WP_320252961.1">
    <property type="nucleotide sequence ID" value="NZ_JAVIIX010000027.1"/>
</dbReference>
<sequence>MTKLDVNRLVLVTALILLVVIAAGSGYRLEIGPYGLTFERGNNANTDQASLPDTRTPQSEPKSLGMVTGSAKAK</sequence>
<organism evidence="2 3">
    <name type="scientific">Mesorhizobium dulcispinae</name>
    <dbReference type="NCBI Taxonomy" id="3072316"/>
    <lineage>
        <taxon>Bacteria</taxon>
        <taxon>Pseudomonadati</taxon>
        <taxon>Pseudomonadota</taxon>
        <taxon>Alphaproteobacteria</taxon>
        <taxon>Hyphomicrobiales</taxon>
        <taxon>Phyllobacteriaceae</taxon>
        <taxon>Mesorhizobium</taxon>
    </lineage>
</organism>
<keyword evidence="3" id="KW-1185">Reference proteome</keyword>